<name>A0ABP9YZ42_9FUNG</name>
<evidence type="ECO:0000313" key="2">
    <source>
        <dbReference type="EMBL" id="GAA5812119.1"/>
    </source>
</evidence>
<sequence>MNKAKRRKVTSYLDAADVPIVNPNRPLYDARTDTFRPNVKLRSLVDQEKYEEARTLFIEIVKSNMYHFKNMWKIGIEIIGKSSPKDLIGYLKAVYISSPPSFSAEIFNVYMDEMMIEERWEEALEEMQLRYDIASYHHPIVLRNMAICAYSLWKKSREKLPESYFDDDRDPFDLNVTRYEKNVRTAANYLAEAHHTYLRDAELLDFYFDFLKSTGDNETVKKMVLESLEVCKQDPEYYLLFTLLKINKAAKVFDSRDYILQLYEFDPDLSSNEMELDKYCKQQCIEIIQTLDDINSTQEQLANAYETSLKIFKLYIFRLEHGNPEEWFQEVIMELFHGAMSEMMVKVYYERQVDSLIRSPFIKNKTQRDWTHFIDVMNDIVTQYGRKKRAVDLEEEEEENEEDDIGEEEEEEDEDFEYEEDEVDVEEYERESFM</sequence>
<feature type="compositionally biased region" description="Acidic residues" evidence="1">
    <location>
        <begin position="393"/>
        <end position="434"/>
    </location>
</feature>
<protein>
    <submittedName>
        <fullName evidence="2">Uncharacterized protein</fullName>
    </submittedName>
</protein>
<gene>
    <name evidence="2" type="ORF">MFLAVUS_005569</name>
</gene>
<evidence type="ECO:0000256" key="1">
    <source>
        <dbReference type="SAM" id="MobiDB-lite"/>
    </source>
</evidence>
<proteinExistence type="predicted"/>
<dbReference type="Proteomes" id="UP001473302">
    <property type="component" value="Unassembled WGS sequence"/>
</dbReference>
<organism evidence="2 3">
    <name type="scientific">Mucor flavus</name>
    <dbReference type="NCBI Taxonomy" id="439312"/>
    <lineage>
        <taxon>Eukaryota</taxon>
        <taxon>Fungi</taxon>
        <taxon>Fungi incertae sedis</taxon>
        <taxon>Mucoromycota</taxon>
        <taxon>Mucoromycotina</taxon>
        <taxon>Mucoromycetes</taxon>
        <taxon>Mucorales</taxon>
        <taxon>Mucorineae</taxon>
        <taxon>Mucoraceae</taxon>
        <taxon>Mucor</taxon>
    </lineage>
</organism>
<dbReference type="EMBL" id="BAABUK010000012">
    <property type="protein sequence ID" value="GAA5812119.1"/>
    <property type="molecule type" value="Genomic_DNA"/>
</dbReference>
<reference evidence="2 3" key="1">
    <citation type="submission" date="2024-04" db="EMBL/GenBank/DDBJ databases">
        <title>genome sequences of Mucor flavus KT1a and Helicostylum pulchrum KT1b strains isolated from the surface of a dry-aged beef.</title>
        <authorList>
            <person name="Toyotome T."/>
            <person name="Hosono M."/>
            <person name="Torimaru M."/>
            <person name="Fukuda K."/>
            <person name="Mikami N."/>
        </authorList>
    </citation>
    <scope>NUCLEOTIDE SEQUENCE [LARGE SCALE GENOMIC DNA]</scope>
    <source>
        <strain evidence="2 3">KT1a</strain>
    </source>
</reference>
<accession>A0ABP9YZ42</accession>
<evidence type="ECO:0000313" key="3">
    <source>
        <dbReference type="Proteomes" id="UP001473302"/>
    </source>
</evidence>
<feature type="region of interest" description="Disordered" evidence="1">
    <location>
        <begin position="388"/>
        <end position="434"/>
    </location>
</feature>
<keyword evidence="3" id="KW-1185">Reference proteome</keyword>
<comment type="caution">
    <text evidence="2">The sequence shown here is derived from an EMBL/GenBank/DDBJ whole genome shotgun (WGS) entry which is preliminary data.</text>
</comment>